<dbReference type="PANTHER" id="PTHR30118:SF15">
    <property type="entry name" value="TRANSCRIPTIONAL REGULATORY PROTEIN"/>
    <property type="match status" value="1"/>
</dbReference>
<dbReference type="Gene3D" id="3.40.190.10">
    <property type="entry name" value="Periplasmic binding protein-like II"/>
    <property type="match status" value="2"/>
</dbReference>
<protein>
    <submittedName>
        <fullName evidence="6">LysR family transcriptional regulator</fullName>
    </submittedName>
</protein>
<evidence type="ECO:0000313" key="7">
    <source>
        <dbReference type="Proteomes" id="UP001516351"/>
    </source>
</evidence>
<dbReference type="Pfam" id="PF03466">
    <property type="entry name" value="LysR_substrate"/>
    <property type="match status" value="1"/>
</dbReference>
<name>A0ABX2P6N9_9PROT</name>
<evidence type="ECO:0000256" key="3">
    <source>
        <dbReference type="ARBA" id="ARBA00023125"/>
    </source>
</evidence>
<dbReference type="SUPFAM" id="SSF46785">
    <property type="entry name" value="Winged helix' DNA-binding domain"/>
    <property type="match status" value="1"/>
</dbReference>
<keyword evidence="2" id="KW-0805">Transcription regulation</keyword>
<evidence type="ECO:0000259" key="5">
    <source>
        <dbReference type="PROSITE" id="PS50931"/>
    </source>
</evidence>
<evidence type="ECO:0000256" key="1">
    <source>
        <dbReference type="ARBA" id="ARBA00009437"/>
    </source>
</evidence>
<organism evidence="6 7">
    <name type="scientific">Asaia spathodeae</name>
    <dbReference type="NCBI Taxonomy" id="657016"/>
    <lineage>
        <taxon>Bacteria</taxon>
        <taxon>Pseudomonadati</taxon>
        <taxon>Pseudomonadota</taxon>
        <taxon>Alphaproteobacteria</taxon>
        <taxon>Acetobacterales</taxon>
        <taxon>Acetobacteraceae</taxon>
        <taxon>Asaia</taxon>
    </lineage>
</organism>
<feature type="domain" description="HTH lysR-type" evidence="5">
    <location>
        <begin position="7"/>
        <end position="64"/>
    </location>
</feature>
<comment type="similarity">
    <text evidence="1">Belongs to the LysR transcriptional regulatory family.</text>
</comment>
<dbReference type="InterPro" id="IPR005119">
    <property type="entry name" value="LysR_subst-bd"/>
</dbReference>
<dbReference type="RefSeq" id="WP_267310506.1">
    <property type="nucleotide sequence ID" value="NZ_JABXXV010000007.1"/>
</dbReference>
<comment type="caution">
    <text evidence="6">The sequence shown here is derived from an EMBL/GenBank/DDBJ whole genome shotgun (WGS) entry which is preliminary data.</text>
</comment>
<dbReference type="PANTHER" id="PTHR30118">
    <property type="entry name" value="HTH-TYPE TRANSCRIPTIONAL REGULATOR LEUO-RELATED"/>
    <property type="match status" value="1"/>
</dbReference>
<evidence type="ECO:0000313" key="6">
    <source>
        <dbReference type="EMBL" id="NVN47620.1"/>
    </source>
</evidence>
<keyword evidence="3" id="KW-0238">DNA-binding</keyword>
<dbReference type="PRINTS" id="PR00039">
    <property type="entry name" value="HTHLYSR"/>
</dbReference>
<dbReference type="InterPro" id="IPR000847">
    <property type="entry name" value="LysR_HTH_N"/>
</dbReference>
<dbReference type="Pfam" id="PF00126">
    <property type="entry name" value="HTH_1"/>
    <property type="match status" value="1"/>
</dbReference>
<evidence type="ECO:0000256" key="2">
    <source>
        <dbReference type="ARBA" id="ARBA00023015"/>
    </source>
</evidence>
<dbReference type="InterPro" id="IPR050389">
    <property type="entry name" value="LysR-type_TF"/>
</dbReference>
<dbReference type="Gene3D" id="1.10.10.10">
    <property type="entry name" value="Winged helix-like DNA-binding domain superfamily/Winged helix DNA-binding domain"/>
    <property type="match status" value="1"/>
</dbReference>
<dbReference type="Proteomes" id="UP001516351">
    <property type="component" value="Unassembled WGS sequence"/>
</dbReference>
<keyword evidence="4" id="KW-0804">Transcription</keyword>
<dbReference type="InterPro" id="IPR036390">
    <property type="entry name" value="WH_DNA-bd_sf"/>
</dbReference>
<accession>A0ABX2P6N9</accession>
<dbReference type="SUPFAM" id="SSF53850">
    <property type="entry name" value="Periplasmic binding protein-like II"/>
    <property type="match status" value="1"/>
</dbReference>
<sequence>MTRLDKLDLTQLRALDSLIATGSVTRTAEALGVTQPAVSNMLARLRDAFDDPLFIRQSRGLVCTPRARALQKPLRTVLEGLGALYAPPDFDPAKAALTLSLAATDYAAATMVTPFMKRLQDTAPGIRLALHGLDTASLSNRLEDGSLDMALVTPEESPASLHSQWLFRETWLCVTRPGHPVLRETDSLDAFCAASHIVVSPDGGGFEAQTDRHLHLLGRKRHVAVSVPGFLMVPELLKTTDLLAVLPARLVADRSDLAVFAPPLDLPGFDKYLVWAGRTDLDPTQTALRAMLLDTVSGAQA</sequence>
<evidence type="ECO:0000256" key="4">
    <source>
        <dbReference type="ARBA" id="ARBA00023163"/>
    </source>
</evidence>
<dbReference type="EMBL" id="JABXXV010000007">
    <property type="protein sequence ID" value="NVN47620.1"/>
    <property type="molecule type" value="Genomic_DNA"/>
</dbReference>
<gene>
    <name evidence="6" type="ORF">HW542_12500</name>
</gene>
<keyword evidence="7" id="KW-1185">Reference proteome</keyword>
<dbReference type="InterPro" id="IPR036388">
    <property type="entry name" value="WH-like_DNA-bd_sf"/>
</dbReference>
<proteinExistence type="inferred from homology"/>
<reference evidence="6 7" key="1">
    <citation type="submission" date="2020-06" db="EMBL/GenBank/DDBJ databases">
        <title>Synonyms of Asaia species.</title>
        <authorList>
            <person name="Sombolestani A."/>
        </authorList>
    </citation>
    <scope>NUCLEOTIDE SEQUENCE [LARGE SCALE GENOMIC DNA]</scope>
    <source>
        <strain evidence="6 7">LMG 27047</strain>
    </source>
</reference>
<dbReference type="PROSITE" id="PS50931">
    <property type="entry name" value="HTH_LYSR"/>
    <property type="match status" value="1"/>
</dbReference>